<dbReference type="CDD" id="cd14667">
    <property type="entry name" value="3D_containing_proteins"/>
    <property type="match status" value="1"/>
</dbReference>
<sequence>MTEQTKAAISFSLIVGLGIALMLSLCWQYEEKPTRTIKVTAYCPCEKCCGKWADGQTASGYWIQPGDRFVAAPKHIPFGTKFIVPGYNNNQPVEVKDRGGAITVNRLDVYFDDHQTALNWGVKYLVVRVIERR</sequence>
<evidence type="ECO:0000256" key="1">
    <source>
        <dbReference type="ARBA" id="ARBA00022729"/>
    </source>
</evidence>
<dbReference type="GO" id="GO:0019867">
    <property type="term" value="C:outer membrane"/>
    <property type="evidence" value="ECO:0007669"/>
    <property type="project" value="InterPro"/>
</dbReference>
<organism evidence="4">
    <name type="scientific">marine sediment metagenome</name>
    <dbReference type="NCBI Taxonomy" id="412755"/>
    <lineage>
        <taxon>unclassified sequences</taxon>
        <taxon>metagenomes</taxon>
        <taxon>ecological metagenomes</taxon>
    </lineage>
</organism>
<keyword evidence="2" id="KW-0812">Transmembrane</keyword>
<name>X1ABJ5_9ZZZZ</name>
<dbReference type="InterPro" id="IPR010611">
    <property type="entry name" value="3D_dom"/>
</dbReference>
<evidence type="ECO:0000259" key="3">
    <source>
        <dbReference type="Pfam" id="PF06725"/>
    </source>
</evidence>
<keyword evidence="2" id="KW-1133">Transmembrane helix</keyword>
<protein>
    <recommendedName>
        <fullName evidence="3">3D domain-containing protein</fullName>
    </recommendedName>
</protein>
<comment type="caution">
    <text evidence="4">The sequence shown here is derived from an EMBL/GenBank/DDBJ whole genome shotgun (WGS) entry which is preliminary data.</text>
</comment>
<accession>X1ABJ5</accession>
<feature type="transmembrane region" description="Helical" evidence="2">
    <location>
        <begin position="6"/>
        <end position="27"/>
    </location>
</feature>
<reference evidence="4" key="1">
    <citation type="journal article" date="2014" name="Front. Microbiol.">
        <title>High frequency of phylogenetically diverse reductive dehalogenase-homologous genes in deep subseafloor sedimentary metagenomes.</title>
        <authorList>
            <person name="Kawai M."/>
            <person name="Futagami T."/>
            <person name="Toyoda A."/>
            <person name="Takaki Y."/>
            <person name="Nishi S."/>
            <person name="Hori S."/>
            <person name="Arai W."/>
            <person name="Tsubouchi T."/>
            <person name="Morono Y."/>
            <person name="Uchiyama I."/>
            <person name="Ito T."/>
            <person name="Fujiyama A."/>
            <person name="Inagaki F."/>
            <person name="Takami H."/>
        </authorList>
    </citation>
    <scope>NUCLEOTIDE SEQUENCE</scope>
    <source>
        <strain evidence="4">Expedition CK06-06</strain>
    </source>
</reference>
<dbReference type="InterPro" id="IPR051933">
    <property type="entry name" value="Resuscitation_pf_RpfB"/>
</dbReference>
<dbReference type="Pfam" id="PF06725">
    <property type="entry name" value="3D"/>
    <property type="match status" value="1"/>
</dbReference>
<keyword evidence="1" id="KW-0732">Signal</keyword>
<feature type="domain" description="3D" evidence="3">
    <location>
        <begin position="73"/>
        <end position="127"/>
    </location>
</feature>
<dbReference type="GO" id="GO:0009254">
    <property type="term" value="P:peptidoglycan turnover"/>
    <property type="evidence" value="ECO:0007669"/>
    <property type="project" value="InterPro"/>
</dbReference>
<proteinExistence type="predicted"/>
<dbReference type="PANTHER" id="PTHR39160">
    <property type="entry name" value="CELL WALL-BINDING PROTEIN YOCH"/>
    <property type="match status" value="1"/>
</dbReference>
<dbReference type="AlphaFoldDB" id="X1ABJ5"/>
<dbReference type="PANTHER" id="PTHR39160:SF4">
    <property type="entry name" value="RESUSCITATION-PROMOTING FACTOR RPFB"/>
    <property type="match status" value="1"/>
</dbReference>
<evidence type="ECO:0000256" key="2">
    <source>
        <dbReference type="SAM" id="Phobius"/>
    </source>
</evidence>
<keyword evidence="2" id="KW-0472">Membrane</keyword>
<dbReference type="InterPro" id="IPR059180">
    <property type="entry name" value="3D_YorM"/>
</dbReference>
<evidence type="ECO:0000313" key="4">
    <source>
        <dbReference type="EMBL" id="GAG70058.1"/>
    </source>
</evidence>
<dbReference type="EMBL" id="BART01002920">
    <property type="protein sequence ID" value="GAG70058.1"/>
    <property type="molecule type" value="Genomic_DNA"/>
</dbReference>
<dbReference type="GO" id="GO:0004553">
    <property type="term" value="F:hydrolase activity, hydrolyzing O-glycosyl compounds"/>
    <property type="evidence" value="ECO:0007669"/>
    <property type="project" value="InterPro"/>
</dbReference>
<gene>
    <name evidence="4" type="ORF">S01H4_08491</name>
</gene>